<evidence type="ECO:0000259" key="1">
    <source>
        <dbReference type="Pfam" id="PF13472"/>
    </source>
</evidence>
<dbReference type="GO" id="GO:0004622">
    <property type="term" value="F:phosphatidylcholine lysophospholipase activity"/>
    <property type="evidence" value="ECO:0007669"/>
    <property type="project" value="TreeGrafter"/>
</dbReference>
<dbReference type="SUPFAM" id="SSF52266">
    <property type="entry name" value="SGNH hydrolase"/>
    <property type="match status" value="1"/>
</dbReference>
<feature type="domain" description="SGNH hydrolase-type esterase" evidence="1">
    <location>
        <begin position="22"/>
        <end position="174"/>
    </location>
</feature>
<evidence type="ECO:0000313" key="2">
    <source>
        <dbReference type="EMBL" id="MBM6661069.1"/>
    </source>
</evidence>
<dbReference type="InterPro" id="IPR036514">
    <property type="entry name" value="SGNH_hydro_sf"/>
</dbReference>
<organism evidence="2 3">
    <name type="scientific">Marseilla massiliensis</name>
    <dbReference type="NCBI Taxonomy" id="1841864"/>
    <lineage>
        <taxon>Bacteria</taxon>
        <taxon>Pseudomonadati</taxon>
        <taxon>Bacteroidota</taxon>
        <taxon>Bacteroidia</taxon>
        <taxon>Bacteroidales</taxon>
        <taxon>Prevotellaceae</taxon>
        <taxon>Marseilla</taxon>
    </lineage>
</organism>
<proteinExistence type="predicted"/>
<sequence>MPPVDSCDIVMLGNSLTEFGGDWGKLLHSPVVVNRGIAGDDATGIYHRLSQILPGRPRAIFLMVGINDISHGLTASQVASAVEKVIAAIRRESPSTKLYVQSLLPINESFGKWKLLEGKTGAVREVNSLLSAYCNDKGIAYVDLYSKFVRRGTNTLRRELTTDGLHLSAQGYKLWAFELRRHVMQLTR</sequence>
<protein>
    <submittedName>
        <fullName evidence="2">Serine acetyltransferase</fullName>
    </submittedName>
</protein>
<dbReference type="Gene3D" id="3.40.50.1110">
    <property type="entry name" value="SGNH hydrolase"/>
    <property type="match status" value="1"/>
</dbReference>
<reference evidence="2 3" key="1">
    <citation type="journal article" date="2021" name="Sci. Rep.">
        <title>The distribution of antibiotic resistance genes in chicken gut microbiota commensals.</title>
        <authorList>
            <person name="Juricova H."/>
            <person name="Matiasovicova J."/>
            <person name="Kubasova T."/>
            <person name="Cejkova D."/>
            <person name="Rychlik I."/>
        </authorList>
    </citation>
    <scope>NUCLEOTIDE SEQUENCE [LARGE SCALE GENOMIC DNA]</scope>
    <source>
        <strain evidence="2 3">An819</strain>
    </source>
</reference>
<dbReference type="EMBL" id="JACJJL010000006">
    <property type="protein sequence ID" value="MBM6661069.1"/>
    <property type="molecule type" value="Genomic_DNA"/>
</dbReference>
<comment type="caution">
    <text evidence="2">The sequence shown here is derived from an EMBL/GenBank/DDBJ whole genome shotgun (WGS) entry which is preliminary data.</text>
</comment>
<keyword evidence="3" id="KW-1185">Reference proteome</keyword>
<dbReference type="Pfam" id="PF13472">
    <property type="entry name" value="Lipase_GDSL_2"/>
    <property type="match status" value="1"/>
</dbReference>
<accession>A0A938WL55</accession>
<dbReference type="InterPro" id="IPR051532">
    <property type="entry name" value="Ester_Hydrolysis_Enzymes"/>
</dbReference>
<dbReference type="Proteomes" id="UP000764045">
    <property type="component" value="Unassembled WGS sequence"/>
</dbReference>
<dbReference type="PANTHER" id="PTHR30383">
    <property type="entry name" value="THIOESTERASE 1/PROTEASE 1/LYSOPHOSPHOLIPASE L1"/>
    <property type="match status" value="1"/>
</dbReference>
<dbReference type="PANTHER" id="PTHR30383:SF5">
    <property type="entry name" value="SGNH HYDROLASE-TYPE ESTERASE DOMAIN-CONTAINING PROTEIN"/>
    <property type="match status" value="1"/>
</dbReference>
<gene>
    <name evidence="2" type="ORF">H6B30_04750</name>
</gene>
<dbReference type="InterPro" id="IPR013830">
    <property type="entry name" value="SGNH_hydro"/>
</dbReference>
<name>A0A938WL55_9BACT</name>
<dbReference type="AlphaFoldDB" id="A0A938WL55"/>
<evidence type="ECO:0000313" key="3">
    <source>
        <dbReference type="Proteomes" id="UP000764045"/>
    </source>
</evidence>